<proteinExistence type="inferred from homology"/>
<dbReference type="PANTHER" id="PTHR12606">
    <property type="entry name" value="SENTRIN/SUMO-SPECIFIC PROTEASE"/>
    <property type="match status" value="1"/>
</dbReference>
<keyword evidence="4" id="KW-0788">Thiol protease</keyword>
<dbReference type="GO" id="GO:0006508">
    <property type="term" value="P:proteolysis"/>
    <property type="evidence" value="ECO:0007669"/>
    <property type="project" value="UniProtKB-KW"/>
</dbReference>
<evidence type="ECO:0000313" key="7">
    <source>
        <dbReference type="EMBL" id="KAJ3779638.1"/>
    </source>
</evidence>
<dbReference type="PROSITE" id="PS50600">
    <property type="entry name" value="ULP_PROTEASE"/>
    <property type="match status" value="1"/>
</dbReference>
<feature type="compositionally biased region" description="Basic and acidic residues" evidence="5">
    <location>
        <begin position="62"/>
        <end position="73"/>
    </location>
</feature>
<dbReference type="AlphaFoldDB" id="A0AA38KB49"/>
<dbReference type="PANTHER" id="PTHR12606:SF1">
    <property type="entry name" value="UBIQUITIN-LIKE-SPECIFIC PROTEASE 1A"/>
    <property type="match status" value="1"/>
</dbReference>
<dbReference type="EMBL" id="MU794476">
    <property type="protein sequence ID" value="KAJ3779638.1"/>
    <property type="molecule type" value="Genomic_DNA"/>
</dbReference>
<dbReference type="SUPFAM" id="SSF54001">
    <property type="entry name" value="Cysteine proteinases"/>
    <property type="match status" value="1"/>
</dbReference>
<evidence type="ECO:0000259" key="6">
    <source>
        <dbReference type="PROSITE" id="PS50600"/>
    </source>
</evidence>
<dbReference type="Pfam" id="PF02902">
    <property type="entry name" value="Peptidase_C48"/>
    <property type="match status" value="1"/>
</dbReference>
<feature type="non-terminal residue" evidence="7">
    <location>
        <position position="403"/>
    </location>
</feature>
<dbReference type="GO" id="GO:0016926">
    <property type="term" value="P:protein desumoylation"/>
    <property type="evidence" value="ECO:0007669"/>
    <property type="project" value="TreeGrafter"/>
</dbReference>
<feature type="region of interest" description="Disordered" evidence="5">
    <location>
        <begin position="61"/>
        <end position="87"/>
    </location>
</feature>
<dbReference type="InterPro" id="IPR003653">
    <property type="entry name" value="Peptidase_C48_C"/>
</dbReference>
<keyword evidence="3" id="KW-0378">Hydrolase</keyword>
<evidence type="ECO:0000256" key="4">
    <source>
        <dbReference type="ARBA" id="ARBA00022807"/>
    </source>
</evidence>
<comment type="caution">
    <text evidence="7">The sequence shown here is derived from an EMBL/GenBank/DDBJ whole genome shotgun (WGS) entry which is preliminary data.</text>
</comment>
<comment type="similarity">
    <text evidence="1">Belongs to the peptidase C48 family.</text>
</comment>
<reference evidence="7" key="1">
    <citation type="submission" date="2022-08" db="EMBL/GenBank/DDBJ databases">
        <authorList>
            <consortium name="DOE Joint Genome Institute"/>
            <person name="Min B."/>
            <person name="Riley R."/>
            <person name="Sierra-Patev S."/>
            <person name="Naranjo-Ortiz M."/>
            <person name="Looney B."/>
            <person name="Konkel Z."/>
            <person name="Slot J.C."/>
            <person name="Sakamoto Y."/>
            <person name="Steenwyk J.L."/>
            <person name="Rokas A."/>
            <person name="Carro J."/>
            <person name="Camarero S."/>
            <person name="Ferreira P."/>
            <person name="Molpeceres G."/>
            <person name="Ruiz-Duenas F.J."/>
            <person name="Serrano A."/>
            <person name="Henrissat B."/>
            <person name="Drula E."/>
            <person name="Hughes K.W."/>
            <person name="Mata J.L."/>
            <person name="Ishikawa N.K."/>
            <person name="Vargas-Isla R."/>
            <person name="Ushijima S."/>
            <person name="Smith C.A."/>
            <person name="Ahrendt S."/>
            <person name="Andreopoulos W."/>
            <person name="He G."/>
            <person name="Labutti K."/>
            <person name="Lipzen A."/>
            <person name="Ng V."/>
            <person name="Sandor L."/>
            <person name="Barry K."/>
            <person name="Martinez A.T."/>
            <person name="Xiao Y."/>
            <person name="Gibbons J.G."/>
            <person name="Terashima K."/>
            <person name="Hibbett D.S."/>
            <person name="Grigoriev I.V."/>
        </authorList>
    </citation>
    <scope>NUCLEOTIDE SEQUENCE</scope>
    <source>
        <strain evidence="7">TFB10291</strain>
    </source>
</reference>
<sequence length="403" mass="45591">MGSKTSKIASSDFQEVTSRIPLGDKATGKLQSFSDEQIEDMEKFLVEFDLSFLNSQAYYNEASHEKGEEEEHSLAPSSPPSSNLPHDLDEEVNRLLLNKNFTYSSAQYHLRSRDLHTLNPTGWLNDNVINAYISLLSSTTPPSITIIPSFINSAIRTARTSGMSIRKHEALFRSTKPYPNLMSSRLILMPINIGNTHWMAGAINLPARTLTLYDSSQSLYQIHYEDIFWGIQNWLVNEGKRRQQEMTSLKLIAPQITVPQQLNSYDCGIFTLNFILACAQDKNGFPFDQSDCSYLRRKMCWELAHGKLLMEPLDLTHSHVFKDSSLNVEKEDLSTSSTPVSSVDNEKHPSTELEWSHSAAPPDLHLDLDQEIDELLLREVEDITLKPDGDLNLDPYAKEDLAP</sequence>
<dbReference type="Proteomes" id="UP001163798">
    <property type="component" value="Unassembled WGS sequence"/>
</dbReference>
<accession>A0AA38KB49</accession>
<dbReference type="GO" id="GO:0005634">
    <property type="term" value="C:nucleus"/>
    <property type="evidence" value="ECO:0007669"/>
    <property type="project" value="TreeGrafter"/>
</dbReference>
<feature type="domain" description="Ubiquitin-like protease family profile" evidence="6">
    <location>
        <begin position="108"/>
        <end position="278"/>
    </location>
</feature>
<evidence type="ECO:0000256" key="5">
    <source>
        <dbReference type="SAM" id="MobiDB-lite"/>
    </source>
</evidence>
<evidence type="ECO:0000313" key="8">
    <source>
        <dbReference type="Proteomes" id="UP001163798"/>
    </source>
</evidence>
<dbReference type="Gene3D" id="3.40.395.10">
    <property type="entry name" value="Adenoviral Proteinase, Chain A"/>
    <property type="match status" value="1"/>
</dbReference>
<protein>
    <recommendedName>
        <fullName evidence="6">Ubiquitin-like protease family profile domain-containing protein</fullName>
    </recommendedName>
</protein>
<dbReference type="GO" id="GO:0016929">
    <property type="term" value="F:deSUMOylase activity"/>
    <property type="evidence" value="ECO:0007669"/>
    <property type="project" value="TreeGrafter"/>
</dbReference>
<feature type="region of interest" description="Disordered" evidence="5">
    <location>
        <begin position="332"/>
        <end position="362"/>
    </location>
</feature>
<dbReference type="InterPro" id="IPR038765">
    <property type="entry name" value="Papain-like_cys_pep_sf"/>
</dbReference>
<evidence type="ECO:0000256" key="3">
    <source>
        <dbReference type="ARBA" id="ARBA00022801"/>
    </source>
</evidence>
<feature type="compositionally biased region" description="Polar residues" evidence="5">
    <location>
        <begin position="334"/>
        <end position="343"/>
    </location>
</feature>
<feature type="compositionally biased region" description="Low complexity" evidence="5">
    <location>
        <begin position="74"/>
        <end position="85"/>
    </location>
</feature>
<evidence type="ECO:0000256" key="2">
    <source>
        <dbReference type="ARBA" id="ARBA00022670"/>
    </source>
</evidence>
<keyword evidence="2" id="KW-0645">Protease</keyword>
<organism evidence="7 8">
    <name type="scientific">Lentinula aff. detonsa</name>
    <dbReference type="NCBI Taxonomy" id="2804958"/>
    <lineage>
        <taxon>Eukaryota</taxon>
        <taxon>Fungi</taxon>
        <taxon>Dikarya</taxon>
        <taxon>Basidiomycota</taxon>
        <taxon>Agaricomycotina</taxon>
        <taxon>Agaricomycetes</taxon>
        <taxon>Agaricomycetidae</taxon>
        <taxon>Agaricales</taxon>
        <taxon>Marasmiineae</taxon>
        <taxon>Omphalotaceae</taxon>
        <taxon>Lentinula</taxon>
    </lineage>
</organism>
<gene>
    <name evidence="7" type="ORF">GGU10DRAFT_337854</name>
</gene>
<name>A0AA38KB49_9AGAR</name>
<feature type="compositionally biased region" description="Basic and acidic residues" evidence="5">
    <location>
        <begin position="344"/>
        <end position="355"/>
    </location>
</feature>
<keyword evidence="8" id="KW-1185">Reference proteome</keyword>
<evidence type="ECO:0000256" key="1">
    <source>
        <dbReference type="ARBA" id="ARBA00005234"/>
    </source>
</evidence>